<feature type="compositionally biased region" description="Basic residues" evidence="6">
    <location>
        <begin position="76"/>
        <end position="85"/>
    </location>
</feature>
<evidence type="ECO:0000256" key="6">
    <source>
        <dbReference type="SAM" id="MobiDB-lite"/>
    </source>
</evidence>
<dbReference type="Gene3D" id="3.40.50.300">
    <property type="entry name" value="P-loop containing nucleotide triphosphate hydrolases"/>
    <property type="match status" value="2"/>
</dbReference>
<feature type="compositionally biased region" description="Basic residues" evidence="6">
    <location>
        <begin position="35"/>
        <end position="46"/>
    </location>
</feature>
<dbReference type="InterPro" id="IPR050079">
    <property type="entry name" value="DEAD_box_RNA_helicase"/>
</dbReference>
<proteinExistence type="predicted"/>
<dbReference type="GO" id="GO:0003724">
    <property type="term" value="F:RNA helicase activity"/>
    <property type="evidence" value="ECO:0007669"/>
    <property type="project" value="InterPro"/>
</dbReference>
<dbReference type="OMA" id="KYHILFF"/>
<feature type="compositionally biased region" description="Basic and acidic residues" evidence="6">
    <location>
        <begin position="968"/>
        <end position="979"/>
    </location>
</feature>
<feature type="domain" description="DEAD-box RNA helicase Q" evidence="9">
    <location>
        <begin position="139"/>
        <end position="168"/>
    </location>
</feature>
<evidence type="ECO:0000256" key="2">
    <source>
        <dbReference type="ARBA" id="ARBA00022801"/>
    </source>
</evidence>
<dbReference type="InterPro" id="IPR014001">
    <property type="entry name" value="Helicase_ATP-bd"/>
</dbReference>
<dbReference type="SMART" id="SM00487">
    <property type="entry name" value="DEXDc"/>
    <property type="match status" value="1"/>
</dbReference>
<feature type="compositionally biased region" description="Low complexity" evidence="6">
    <location>
        <begin position="839"/>
        <end position="864"/>
    </location>
</feature>
<dbReference type="InterPro" id="IPR001650">
    <property type="entry name" value="Helicase_C-like"/>
</dbReference>
<keyword evidence="2" id="KW-0378">Hydrolase</keyword>
<protein>
    <submittedName>
        <fullName evidence="10">Putative ATP-dependent RNA helicase DBP10</fullName>
    </submittedName>
</protein>
<evidence type="ECO:0000256" key="4">
    <source>
        <dbReference type="ARBA" id="ARBA00022840"/>
    </source>
</evidence>
<dbReference type="PANTHER" id="PTHR47959:SF8">
    <property type="entry name" value="RNA HELICASE"/>
    <property type="match status" value="1"/>
</dbReference>
<sequence>MKIKKARTKGGAARVGKGKKKLSKGSSTKSGVLQRKAKVNTSRSKKTTSMVKKPVRSGSSKRYSWLFEKEGEKTHASSKKGRKINRLGGDNFHSDEDQEEGESANTIQQDGRAKEKKKKFVLYKNKKGKKNKNKKGMLTCFHYLGLSEKMCRSISSNLKYNRPTDIQKLCIPKIIQRKDIICISKTGTGKSLVYVSTMIDLLAEHSQYFGVRGLVLVPTKELAIQIFKLSKKICKNFFNLKINVIIGGISLNKQFDMLKENLDVLICTPGRLSFILKETNLSLEKVEILIIDEADRLLELNYFNDMNNIYKSLNRTNKQTLLISATLPTDVQNYFKLKLNNPDVLSLSSDNTISDKMNLHFLFTRSYEKYGLLIKLIFLFKKRKLGKTIIFFCTKYHILFFSKILSHLKIAHAMLYGNSDTSYRLDQIKKFTNNEEIQFMLVTDVAARGINITSVQNVINYSLPFSPKLFIHRVGRACRDDAMPSGYAVSLVTYQDILYAYEICFFIGKKLKFFRRAENAENVNTSKADELVDTDTQNDVDIAKMDETERIAKKNEPEGIAKTNETEGIAHAPLHRDVVYLGSLNHISDYVELVDNQKNADEELVSLNKSILASYKLYYAMRPKVSKYASTECINKINKIGGVYKLCLFYHPDEIYENHSSGATKEEMLPSGKQSNVENIAQLENISGNGVISSPNEGEVDRNEIMKEGETSTEDAIIEQPKNYTHNELMTIIHNFQCNDTGKVKGISEDIKDKLNKLKEKMHTTKRGRSGEVTDDMDELMGALAMGLSDNDQGSDYELEHLWKDRENGSGNNSGEGQKEPSNKPKKMSKRALKKMKKQQQQAKQQQEQDQQAQQQQEQDQQVEQQKEQKGEEPTSGVLPTSGGTKRSNVDIPFDDILKKINKKKMKQEGATAFAIKTPGFDLPPDEEEELNKQRFIKKKVWDTRKRKFVLQEIDTFQSDGFKKKDRRKDAGESGKGNHAEGAAAEPTGSLYQKWVKRTKNRIKNVGELEDEMNKNGRNIFMKTKRAHNHSQDDTTSTQLDEEKQTHLQMLKQNHPEITDSLSRNIKLTKKQQRLYKKYLSGKYMDSEPNSSLHKSLPQMQKEKAKMLQKKLRTDKNFRMKYARMKKKRHEKKLREKENLKSARSRSLAIVRKKKIGKRGG</sequence>
<dbReference type="CDD" id="cd18787">
    <property type="entry name" value="SF2_C_DEAD"/>
    <property type="match status" value="1"/>
</dbReference>
<feature type="compositionally biased region" description="Polar residues" evidence="6">
    <location>
        <begin position="878"/>
        <end position="887"/>
    </location>
</feature>
<dbReference type="OrthoDB" id="10261375at2759"/>
<dbReference type="AlphaFoldDB" id="A0A1Y3DUX1"/>
<dbReference type="GO" id="GO:0005829">
    <property type="term" value="C:cytosol"/>
    <property type="evidence" value="ECO:0007669"/>
    <property type="project" value="TreeGrafter"/>
</dbReference>
<dbReference type="InterPro" id="IPR044742">
    <property type="entry name" value="DEAD/DEAH_RhlB"/>
</dbReference>
<reference evidence="10 11" key="1">
    <citation type="submission" date="2017-05" db="EMBL/GenBank/DDBJ databases">
        <title>PacBio assembly of a Plasmodium knowlesi genome sequence with Hi-C correction and manual annotation of the SICAvar gene family.</title>
        <authorList>
            <person name="Lapp S.A."/>
            <person name="Geraldo J.A."/>
            <person name="Chien J.-T."/>
            <person name="Ay F."/>
            <person name="Pakala S.B."/>
            <person name="Batugedara G."/>
            <person name="Humphrey J.C."/>
            <person name="Debarry J.D."/>
            <person name="Le Roch K.G."/>
            <person name="Galinski M.R."/>
            <person name="Kissinger J.C."/>
        </authorList>
    </citation>
    <scope>NUCLEOTIDE SEQUENCE [LARGE SCALE GENOMIC DNA]</scope>
    <source>
        <strain evidence="11">Malayan Strain Pk1 (A+)</strain>
    </source>
</reference>
<dbReference type="InterPro" id="IPR014014">
    <property type="entry name" value="RNA_helicase_DEAD_Q_motif"/>
</dbReference>
<feature type="region of interest" description="Disordered" evidence="6">
    <location>
        <begin position="960"/>
        <end position="996"/>
    </location>
</feature>
<feature type="short sequence motif" description="Q motif" evidence="5">
    <location>
        <begin position="139"/>
        <end position="168"/>
    </location>
</feature>
<dbReference type="SUPFAM" id="SSF52540">
    <property type="entry name" value="P-loop containing nucleoside triphosphate hydrolases"/>
    <property type="match status" value="1"/>
</dbReference>
<dbReference type="CDD" id="cd00268">
    <property type="entry name" value="DEADc"/>
    <property type="match status" value="1"/>
</dbReference>
<dbReference type="VEuPathDB" id="PlasmoDB:PKA1H_130026000"/>
<dbReference type="PANTHER" id="PTHR47959">
    <property type="entry name" value="ATP-DEPENDENT RNA HELICASE RHLE-RELATED"/>
    <property type="match status" value="1"/>
</dbReference>
<dbReference type="PROSITE" id="PS51192">
    <property type="entry name" value="HELICASE_ATP_BIND_1"/>
    <property type="match status" value="1"/>
</dbReference>
<dbReference type="GO" id="GO:0005524">
    <property type="term" value="F:ATP binding"/>
    <property type="evidence" value="ECO:0007669"/>
    <property type="project" value="UniProtKB-KW"/>
</dbReference>
<dbReference type="Proteomes" id="UP000195012">
    <property type="component" value="Unassembled WGS sequence"/>
</dbReference>
<dbReference type="PROSITE" id="PS00039">
    <property type="entry name" value="DEAD_ATP_HELICASE"/>
    <property type="match status" value="1"/>
</dbReference>
<evidence type="ECO:0000259" key="7">
    <source>
        <dbReference type="PROSITE" id="PS51192"/>
    </source>
</evidence>
<feature type="domain" description="Helicase C-terminal" evidence="8">
    <location>
        <begin position="372"/>
        <end position="531"/>
    </location>
</feature>
<dbReference type="PROSITE" id="PS51195">
    <property type="entry name" value="Q_MOTIF"/>
    <property type="match status" value="1"/>
</dbReference>
<dbReference type="GO" id="GO:0016787">
    <property type="term" value="F:hydrolase activity"/>
    <property type="evidence" value="ECO:0007669"/>
    <property type="project" value="UniProtKB-KW"/>
</dbReference>
<dbReference type="SMART" id="SM00490">
    <property type="entry name" value="HELICc"/>
    <property type="match status" value="1"/>
</dbReference>
<feature type="region of interest" description="Disordered" evidence="6">
    <location>
        <begin position="805"/>
        <end position="894"/>
    </location>
</feature>
<dbReference type="PROSITE" id="PS51194">
    <property type="entry name" value="HELICASE_CTER"/>
    <property type="match status" value="1"/>
</dbReference>
<feature type="region of interest" description="Disordered" evidence="6">
    <location>
        <begin position="1082"/>
        <end position="1102"/>
    </location>
</feature>
<evidence type="ECO:0000256" key="5">
    <source>
        <dbReference type="PROSITE-ProRule" id="PRU00552"/>
    </source>
</evidence>
<comment type="caution">
    <text evidence="10">The sequence shown here is derived from an EMBL/GenBank/DDBJ whole genome shotgun (WGS) entry which is preliminary data.</text>
</comment>
<feature type="compositionally biased region" description="Basic residues" evidence="6">
    <location>
        <begin position="824"/>
        <end position="838"/>
    </location>
</feature>
<evidence type="ECO:0000256" key="3">
    <source>
        <dbReference type="ARBA" id="ARBA00022806"/>
    </source>
</evidence>
<name>A0A1Y3DUX1_PLAKN</name>
<feature type="region of interest" description="Disordered" evidence="6">
    <location>
        <begin position="1"/>
        <end position="113"/>
    </location>
</feature>
<feature type="domain" description="Helicase ATP-binding" evidence="7">
    <location>
        <begin position="171"/>
        <end position="345"/>
    </location>
</feature>
<feature type="region of interest" description="Disordered" evidence="6">
    <location>
        <begin position="1126"/>
        <end position="1145"/>
    </location>
</feature>
<evidence type="ECO:0000256" key="1">
    <source>
        <dbReference type="ARBA" id="ARBA00022741"/>
    </source>
</evidence>
<dbReference type="VEuPathDB" id="PlasmoDB:PKNH_1321100"/>
<evidence type="ECO:0000259" key="8">
    <source>
        <dbReference type="PROSITE" id="PS51194"/>
    </source>
</evidence>
<dbReference type="InterPro" id="IPR027417">
    <property type="entry name" value="P-loop_NTPase"/>
</dbReference>
<dbReference type="InterPro" id="IPR011545">
    <property type="entry name" value="DEAD/DEAH_box_helicase_dom"/>
</dbReference>
<evidence type="ECO:0000313" key="11">
    <source>
        <dbReference type="Proteomes" id="UP000195012"/>
    </source>
</evidence>
<dbReference type="Pfam" id="PF00270">
    <property type="entry name" value="DEAD"/>
    <property type="match status" value="1"/>
</dbReference>
<keyword evidence="3 10" id="KW-0347">Helicase</keyword>
<accession>A0A1Y3DUX1</accession>
<dbReference type="InterPro" id="IPR000629">
    <property type="entry name" value="RNA-helicase_DEAD-box_CS"/>
</dbReference>
<dbReference type="VEuPathDB" id="PlasmoDB:PKNOH_S04343800"/>
<dbReference type="Pfam" id="PF00271">
    <property type="entry name" value="Helicase_C"/>
    <property type="match status" value="1"/>
</dbReference>
<keyword evidence="1" id="KW-0547">Nucleotide-binding</keyword>
<dbReference type="EMBL" id="NETL01000018">
    <property type="protein sequence ID" value="OTN68090.1"/>
    <property type="molecule type" value="Genomic_DNA"/>
</dbReference>
<dbReference type="eggNOG" id="KOG0337">
    <property type="taxonomic scope" value="Eukaryota"/>
</dbReference>
<evidence type="ECO:0000313" key="10">
    <source>
        <dbReference type="EMBL" id="OTN68090.1"/>
    </source>
</evidence>
<dbReference type="GO" id="GO:0003676">
    <property type="term" value="F:nucleic acid binding"/>
    <property type="evidence" value="ECO:0007669"/>
    <property type="project" value="InterPro"/>
</dbReference>
<organism evidence="10 11">
    <name type="scientific">Plasmodium knowlesi</name>
    <dbReference type="NCBI Taxonomy" id="5850"/>
    <lineage>
        <taxon>Eukaryota</taxon>
        <taxon>Sar</taxon>
        <taxon>Alveolata</taxon>
        <taxon>Apicomplexa</taxon>
        <taxon>Aconoidasida</taxon>
        <taxon>Haemosporida</taxon>
        <taxon>Plasmodiidae</taxon>
        <taxon>Plasmodium</taxon>
        <taxon>Plasmodium (Plasmodium)</taxon>
    </lineage>
</organism>
<evidence type="ECO:0000259" key="9">
    <source>
        <dbReference type="PROSITE" id="PS51195"/>
    </source>
</evidence>
<keyword evidence="4" id="KW-0067">ATP-binding</keyword>
<gene>
    <name evidence="10" type="primary">DBP10</name>
    <name evidence="10" type="ORF">PKNOH_S04343800</name>
</gene>